<dbReference type="PANTHER" id="PTHR47967">
    <property type="entry name" value="OS07G0603500 PROTEIN-RELATED"/>
    <property type="match status" value="1"/>
</dbReference>
<evidence type="ECO:0000256" key="7">
    <source>
        <dbReference type="ARBA" id="ARBA00023180"/>
    </source>
</evidence>
<dbReference type="InterPro" id="IPR033121">
    <property type="entry name" value="PEPTIDASE_A1"/>
</dbReference>
<keyword evidence="7" id="KW-0325">Glycoprotein</keyword>
<reference evidence="10 11" key="1">
    <citation type="journal article" date="2014" name="PLoS ONE">
        <title>Global Analysis of Gene Expression Profiles in Physic Nut (Jatropha curcas L.) Seedlings Exposed to Salt Stress.</title>
        <authorList>
            <person name="Zhang L."/>
            <person name="Zhang C."/>
            <person name="Wu P."/>
            <person name="Chen Y."/>
            <person name="Li M."/>
            <person name="Jiang H."/>
            <person name="Wu G."/>
        </authorList>
    </citation>
    <scope>NUCLEOTIDE SEQUENCE [LARGE SCALE GENOMIC DNA]</scope>
    <source>
        <strain evidence="11">cv. GZQX0401</strain>
        <tissue evidence="10">Young leaves</tissue>
    </source>
</reference>
<keyword evidence="11" id="KW-1185">Reference proteome</keyword>
<evidence type="ECO:0000313" key="10">
    <source>
        <dbReference type="EMBL" id="KDP39596.1"/>
    </source>
</evidence>
<dbReference type="PANTHER" id="PTHR47967:SF66">
    <property type="entry name" value="ASPARTIC PROTEINASE CDR1-RELATED"/>
    <property type="match status" value="1"/>
</dbReference>
<sequence>MAVSATHKTLCSFLLTLLIFASVLARDDDDHDFSVRLIHRHSSDSPYYNPSETLFHSLKNALKRSANRLNHLRRRPVSPHWARSALTNDYGDYLMRLAIGTPPVEVLATVDTCSDLVWIQCRPCFGCVNQRNALFDTRFSSSYRTLSCDSRPCKSLHRRHRSCESHVCHYSYSYGDDCHIEGDLAKETVAIDTTEGDHVTFSRTTIGCGTYSSGNFYDAGVIGLGRGRVSLISRMKDSIHGRFSYCLVPYFSNAASRMHFGRRSVVSGSEVSRCKLASGDSDTYYYLTLEAVSVNNHRLTYCKKCVSSGDGNIILDIGTTITYLPYRFYDRLESRVRESIDLNPVRDPTQQLGLCYRAATHFRIPVITMHFANASVELDSLNTFIRVSEGVVCFAFAPTDDDIAVYGNWQQMNFLIGYELNRKRVSFKRTDCSNY</sequence>
<feature type="chain" id="PRO_5001639881" description="Peptidase A1 domain-containing protein" evidence="8">
    <location>
        <begin position="26"/>
        <end position="435"/>
    </location>
</feature>
<dbReference type="InterPro" id="IPR032799">
    <property type="entry name" value="TAXi_C"/>
</dbReference>
<dbReference type="InterPro" id="IPR051708">
    <property type="entry name" value="Plant_Aspart_Prot_A1"/>
</dbReference>
<evidence type="ECO:0000256" key="5">
    <source>
        <dbReference type="ARBA" id="ARBA00022750"/>
    </source>
</evidence>
<dbReference type="Proteomes" id="UP000027138">
    <property type="component" value="Unassembled WGS sequence"/>
</dbReference>
<proteinExistence type="inferred from homology"/>
<name>A0A067KTP6_JATCU</name>
<evidence type="ECO:0000256" key="4">
    <source>
        <dbReference type="ARBA" id="ARBA00022670"/>
    </source>
</evidence>
<dbReference type="SUPFAM" id="SSF50630">
    <property type="entry name" value="Acid proteases"/>
    <property type="match status" value="1"/>
</dbReference>
<feature type="domain" description="Peptidase A1" evidence="9">
    <location>
        <begin position="93"/>
        <end position="428"/>
    </location>
</feature>
<dbReference type="FunFam" id="2.40.70.10:FF:000050">
    <property type="entry name" value="Aspartic proteinase CDR1"/>
    <property type="match status" value="1"/>
</dbReference>
<comment type="subcellular location">
    <subcellularLocation>
        <location evidence="1">Secreted</location>
    </subcellularLocation>
</comment>
<evidence type="ECO:0000256" key="6">
    <source>
        <dbReference type="ARBA" id="ARBA00022801"/>
    </source>
</evidence>
<dbReference type="AlphaFoldDB" id="A0A067KTP6"/>
<feature type="signal peptide" evidence="8">
    <location>
        <begin position="1"/>
        <end position="25"/>
    </location>
</feature>
<keyword evidence="4" id="KW-0645">Protease</keyword>
<dbReference type="GO" id="GO:0005576">
    <property type="term" value="C:extracellular region"/>
    <property type="evidence" value="ECO:0007669"/>
    <property type="project" value="UniProtKB-SubCell"/>
</dbReference>
<evidence type="ECO:0000313" key="11">
    <source>
        <dbReference type="Proteomes" id="UP000027138"/>
    </source>
</evidence>
<dbReference type="FunFam" id="2.40.70.10:FF:000031">
    <property type="entry name" value="Aspartyl protease AED1"/>
    <property type="match status" value="1"/>
</dbReference>
<dbReference type="EMBL" id="KK914347">
    <property type="protein sequence ID" value="KDP39596.1"/>
    <property type="molecule type" value="Genomic_DNA"/>
</dbReference>
<evidence type="ECO:0000256" key="3">
    <source>
        <dbReference type="ARBA" id="ARBA00022525"/>
    </source>
</evidence>
<dbReference type="Pfam" id="PF14541">
    <property type="entry name" value="TAXi_C"/>
    <property type="match status" value="1"/>
</dbReference>
<dbReference type="Pfam" id="PF14543">
    <property type="entry name" value="TAXi_N"/>
    <property type="match status" value="1"/>
</dbReference>
<protein>
    <recommendedName>
        <fullName evidence="9">Peptidase A1 domain-containing protein</fullName>
    </recommendedName>
</protein>
<evidence type="ECO:0000259" key="9">
    <source>
        <dbReference type="PROSITE" id="PS51767"/>
    </source>
</evidence>
<keyword evidence="8" id="KW-0732">Signal</keyword>
<gene>
    <name evidence="10" type="ORF">JCGZ_02616</name>
</gene>
<dbReference type="InterPro" id="IPR032861">
    <property type="entry name" value="TAXi_N"/>
</dbReference>
<dbReference type="KEGG" id="jcu:105632697"/>
<dbReference type="GO" id="GO:0004190">
    <property type="term" value="F:aspartic-type endopeptidase activity"/>
    <property type="evidence" value="ECO:0007669"/>
    <property type="project" value="UniProtKB-KW"/>
</dbReference>
<keyword evidence="5" id="KW-0064">Aspartyl protease</keyword>
<evidence type="ECO:0000256" key="8">
    <source>
        <dbReference type="SAM" id="SignalP"/>
    </source>
</evidence>
<dbReference type="MEROPS" id="A01.069"/>
<keyword evidence="3" id="KW-0964">Secreted</keyword>
<evidence type="ECO:0000256" key="2">
    <source>
        <dbReference type="ARBA" id="ARBA00007447"/>
    </source>
</evidence>
<dbReference type="InterPro" id="IPR034161">
    <property type="entry name" value="Pepsin-like_plant"/>
</dbReference>
<dbReference type="OrthoDB" id="2747330at2759"/>
<dbReference type="CDD" id="cd05476">
    <property type="entry name" value="pepsin_A_like_plant"/>
    <property type="match status" value="1"/>
</dbReference>
<organism evidence="10 11">
    <name type="scientific">Jatropha curcas</name>
    <name type="common">Barbados nut</name>
    <dbReference type="NCBI Taxonomy" id="180498"/>
    <lineage>
        <taxon>Eukaryota</taxon>
        <taxon>Viridiplantae</taxon>
        <taxon>Streptophyta</taxon>
        <taxon>Embryophyta</taxon>
        <taxon>Tracheophyta</taxon>
        <taxon>Spermatophyta</taxon>
        <taxon>Magnoliopsida</taxon>
        <taxon>eudicotyledons</taxon>
        <taxon>Gunneridae</taxon>
        <taxon>Pentapetalae</taxon>
        <taxon>rosids</taxon>
        <taxon>fabids</taxon>
        <taxon>Malpighiales</taxon>
        <taxon>Euphorbiaceae</taxon>
        <taxon>Crotonoideae</taxon>
        <taxon>Jatropheae</taxon>
        <taxon>Jatropha</taxon>
    </lineage>
</organism>
<dbReference type="PROSITE" id="PS51767">
    <property type="entry name" value="PEPTIDASE_A1"/>
    <property type="match status" value="1"/>
</dbReference>
<keyword evidence="6" id="KW-0378">Hydrolase</keyword>
<comment type="similarity">
    <text evidence="2">Belongs to the peptidase A1 family.</text>
</comment>
<dbReference type="GO" id="GO:0006508">
    <property type="term" value="P:proteolysis"/>
    <property type="evidence" value="ECO:0007669"/>
    <property type="project" value="UniProtKB-KW"/>
</dbReference>
<evidence type="ECO:0000256" key="1">
    <source>
        <dbReference type="ARBA" id="ARBA00004613"/>
    </source>
</evidence>
<dbReference type="Gene3D" id="2.40.70.10">
    <property type="entry name" value="Acid Proteases"/>
    <property type="match status" value="2"/>
</dbReference>
<accession>A0A067KTP6</accession>
<dbReference type="InterPro" id="IPR021109">
    <property type="entry name" value="Peptidase_aspartic_dom_sf"/>
</dbReference>